<feature type="domain" description="Carbohydrate kinase PfkB" evidence="3">
    <location>
        <begin position="171"/>
        <end position="253"/>
    </location>
</feature>
<sequence>MTRPLFAVVGDNTIDRYIGAEHESFVGGNAANVAAQLALAGENVRYYGAVANDEDGARIRAVLLDAGVDVRGLIQLPGTTAVTIVRVQRNGDRVFEHEDFGVTANYAPTAAQVREIAKADWVQIGMLADASALRAQLPATRIGQDCAVSSGFDGLTVAFGSVGDDDPAQFARTARAGGAELTVVTRGALGAIAIPTSGEPITIDAAPAVVVDTTGAGDSFIAGFIAACATGSDTAAALVNGARWASVTCGHRGGFPQTGTIHE</sequence>
<keyword evidence="5" id="KW-1185">Reference proteome</keyword>
<dbReference type="RefSeq" id="WP_147783833.1">
    <property type="nucleotide sequence ID" value="NZ_VRMG01000008.1"/>
</dbReference>
<dbReference type="SUPFAM" id="SSF53613">
    <property type="entry name" value="Ribokinase-like"/>
    <property type="match status" value="1"/>
</dbReference>
<organism evidence="4 5">
    <name type="scientific">Lacisediminihabitans profunda</name>
    <dbReference type="NCBI Taxonomy" id="2594790"/>
    <lineage>
        <taxon>Bacteria</taxon>
        <taxon>Bacillati</taxon>
        <taxon>Actinomycetota</taxon>
        <taxon>Actinomycetes</taxon>
        <taxon>Micrococcales</taxon>
        <taxon>Microbacteriaceae</taxon>
        <taxon>Lacisediminihabitans</taxon>
    </lineage>
</organism>
<dbReference type="EMBL" id="VRMG01000008">
    <property type="protein sequence ID" value="TXN29790.1"/>
    <property type="molecule type" value="Genomic_DNA"/>
</dbReference>
<keyword evidence="1" id="KW-0808">Transferase</keyword>
<evidence type="ECO:0000313" key="5">
    <source>
        <dbReference type="Proteomes" id="UP000321379"/>
    </source>
</evidence>
<dbReference type="Pfam" id="PF00294">
    <property type="entry name" value="PfkB"/>
    <property type="match status" value="2"/>
</dbReference>
<proteinExistence type="predicted"/>
<dbReference type="Gene3D" id="3.40.1190.20">
    <property type="match status" value="2"/>
</dbReference>
<dbReference type="PROSITE" id="PS00584">
    <property type="entry name" value="PFKB_KINASES_2"/>
    <property type="match status" value="1"/>
</dbReference>
<comment type="caution">
    <text evidence="4">The sequence shown here is derived from an EMBL/GenBank/DDBJ whole genome shotgun (WGS) entry which is preliminary data.</text>
</comment>
<dbReference type="InterPro" id="IPR011611">
    <property type="entry name" value="PfkB_dom"/>
</dbReference>
<evidence type="ECO:0000256" key="1">
    <source>
        <dbReference type="ARBA" id="ARBA00022679"/>
    </source>
</evidence>
<evidence type="ECO:0000313" key="4">
    <source>
        <dbReference type="EMBL" id="TXN29790.1"/>
    </source>
</evidence>
<evidence type="ECO:0000256" key="2">
    <source>
        <dbReference type="ARBA" id="ARBA00022777"/>
    </source>
</evidence>
<name>A0A5C8UQE3_9MICO</name>
<dbReference type="GO" id="GO:0016301">
    <property type="term" value="F:kinase activity"/>
    <property type="evidence" value="ECO:0007669"/>
    <property type="project" value="UniProtKB-KW"/>
</dbReference>
<protein>
    <submittedName>
        <fullName evidence="4">Sugar kinase</fullName>
    </submittedName>
</protein>
<reference evidence="4 5" key="1">
    <citation type="submission" date="2019-08" db="EMBL/GenBank/DDBJ databases">
        <title>Bacterial whole genome sequence for Glaciihabitans sp. CHu50b-6-2.</title>
        <authorList>
            <person name="Jin L."/>
        </authorList>
    </citation>
    <scope>NUCLEOTIDE SEQUENCE [LARGE SCALE GENOMIC DNA]</scope>
    <source>
        <strain evidence="4 5">CHu50b-6-2</strain>
    </source>
</reference>
<dbReference type="InterPro" id="IPR029056">
    <property type="entry name" value="Ribokinase-like"/>
</dbReference>
<accession>A0A5C8UQE3</accession>
<dbReference type="PANTHER" id="PTHR10584:SF166">
    <property type="entry name" value="RIBOKINASE"/>
    <property type="match status" value="1"/>
</dbReference>
<dbReference type="InterPro" id="IPR002173">
    <property type="entry name" value="Carboh/pur_kinase_PfkB_CS"/>
</dbReference>
<dbReference type="PANTHER" id="PTHR10584">
    <property type="entry name" value="SUGAR KINASE"/>
    <property type="match status" value="1"/>
</dbReference>
<dbReference type="Proteomes" id="UP000321379">
    <property type="component" value="Unassembled WGS sequence"/>
</dbReference>
<feature type="domain" description="Carbohydrate kinase PfkB" evidence="3">
    <location>
        <begin position="23"/>
        <end position="126"/>
    </location>
</feature>
<evidence type="ECO:0000259" key="3">
    <source>
        <dbReference type="Pfam" id="PF00294"/>
    </source>
</evidence>
<dbReference type="AlphaFoldDB" id="A0A5C8UQE3"/>
<keyword evidence="2 4" id="KW-0418">Kinase</keyword>
<gene>
    <name evidence="4" type="ORF">FVP33_11635</name>
</gene>